<reference evidence="2 3" key="1">
    <citation type="submission" date="2018-06" db="EMBL/GenBank/DDBJ databases">
        <title>Genomic Encyclopedia of Archaeal and Bacterial Type Strains, Phase II (KMG-II): from individual species to whole genera.</title>
        <authorList>
            <person name="Goeker M."/>
        </authorList>
    </citation>
    <scope>NUCLEOTIDE SEQUENCE [LARGE SCALE GENOMIC DNA]</scope>
    <source>
        <strain evidence="2 3">DSM 14825</strain>
    </source>
</reference>
<dbReference type="SUPFAM" id="SSF47413">
    <property type="entry name" value="lambda repressor-like DNA-binding domains"/>
    <property type="match status" value="1"/>
</dbReference>
<dbReference type="PROSITE" id="PS50943">
    <property type="entry name" value="HTH_CROC1"/>
    <property type="match status" value="1"/>
</dbReference>
<dbReference type="RefSeq" id="WP_111635010.1">
    <property type="nucleotide sequence ID" value="NZ_QLLR01000020.1"/>
</dbReference>
<gene>
    <name evidence="2" type="ORF">LY11_03600</name>
</gene>
<dbReference type="Proteomes" id="UP000249754">
    <property type="component" value="Unassembled WGS sequence"/>
</dbReference>
<dbReference type="CDD" id="cd00093">
    <property type="entry name" value="HTH_XRE"/>
    <property type="match status" value="1"/>
</dbReference>
<dbReference type="AlphaFoldDB" id="A0A327SE18"/>
<evidence type="ECO:0000313" key="2">
    <source>
        <dbReference type="EMBL" id="RAJ27309.1"/>
    </source>
</evidence>
<dbReference type="GO" id="GO:0003677">
    <property type="term" value="F:DNA binding"/>
    <property type="evidence" value="ECO:0007669"/>
    <property type="project" value="InterPro"/>
</dbReference>
<dbReference type="InterPro" id="IPR010982">
    <property type="entry name" value="Lambda_DNA-bd_dom_sf"/>
</dbReference>
<comment type="caution">
    <text evidence="2">The sequence shown here is derived from an EMBL/GenBank/DDBJ whole genome shotgun (WGS) entry which is preliminary data.</text>
</comment>
<evidence type="ECO:0000259" key="1">
    <source>
        <dbReference type="PROSITE" id="PS50943"/>
    </source>
</evidence>
<feature type="domain" description="HTH cro/C1-type" evidence="1">
    <location>
        <begin position="21"/>
        <end position="74"/>
    </location>
</feature>
<sequence>MSKRGKIYEADGIKQIIGDRLKNKRLLLEYSLGDISDMTDFSKSTIINLEKGIATNLDYYIGYAKAIDLKIPELFDVSVIYEPKYELSEDKKNRIFLSKKLRGLLIKDDFFKNSVTVDDIIIHFEKQNDLTRTIKLSTDISRILLNWVEDGVLYVVEKRGRINVYRKV</sequence>
<dbReference type="SMART" id="SM00530">
    <property type="entry name" value="HTH_XRE"/>
    <property type="match status" value="1"/>
</dbReference>
<proteinExistence type="predicted"/>
<dbReference type="InterPro" id="IPR001387">
    <property type="entry name" value="Cro/C1-type_HTH"/>
</dbReference>
<accession>A0A327SE18</accession>
<evidence type="ECO:0000313" key="3">
    <source>
        <dbReference type="Proteomes" id="UP000249754"/>
    </source>
</evidence>
<protein>
    <recommendedName>
        <fullName evidence="1">HTH cro/C1-type domain-containing protein</fullName>
    </recommendedName>
</protein>
<name>A0A327SE18_9SPHI</name>
<dbReference type="EMBL" id="QLLR01000020">
    <property type="protein sequence ID" value="RAJ27309.1"/>
    <property type="molecule type" value="Genomic_DNA"/>
</dbReference>
<dbReference type="Gene3D" id="1.10.260.40">
    <property type="entry name" value="lambda repressor-like DNA-binding domains"/>
    <property type="match status" value="1"/>
</dbReference>
<dbReference type="OrthoDB" id="760100at2"/>
<organism evidence="2 3">
    <name type="scientific">Pedobacter cryoconitis</name>
    <dbReference type="NCBI Taxonomy" id="188932"/>
    <lineage>
        <taxon>Bacteria</taxon>
        <taxon>Pseudomonadati</taxon>
        <taxon>Bacteroidota</taxon>
        <taxon>Sphingobacteriia</taxon>
        <taxon>Sphingobacteriales</taxon>
        <taxon>Sphingobacteriaceae</taxon>
        <taxon>Pedobacter</taxon>
    </lineage>
</organism>